<gene>
    <name evidence="1" type="ORF">V2W30_34290</name>
</gene>
<evidence type="ECO:0000313" key="1">
    <source>
        <dbReference type="EMBL" id="WWQ67903.1"/>
    </source>
</evidence>
<accession>A0ACD5AQ27</accession>
<protein>
    <submittedName>
        <fullName evidence="1">SIMPL domain-containing protein</fullName>
    </submittedName>
</protein>
<dbReference type="Proteomes" id="UP001432251">
    <property type="component" value="Chromosome"/>
</dbReference>
<evidence type="ECO:0000313" key="2">
    <source>
        <dbReference type="Proteomes" id="UP001432251"/>
    </source>
</evidence>
<keyword evidence="2" id="KW-1185">Reference proteome</keyword>
<reference evidence="1" key="1">
    <citation type="journal article" date="2025" name="Int. J. Syst. Evol. Microbiol.">
        <title>Streptomyces citrinus sp. nov., with yellow diffusible pigment.</title>
        <authorList>
            <person name="He Y."/>
            <person name="Yang E."/>
            <person name="Xu J."/>
            <person name="Sun Y."/>
            <person name="Sun L."/>
        </authorList>
    </citation>
    <scope>NUCLEOTIDE SEQUENCE</scope>
    <source>
        <strain evidence="1">Q6</strain>
    </source>
</reference>
<organism evidence="1 2">
    <name type="scientific">Streptomyces citrinus</name>
    <dbReference type="NCBI Taxonomy" id="3118173"/>
    <lineage>
        <taxon>Bacteria</taxon>
        <taxon>Bacillati</taxon>
        <taxon>Actinomycetota</taxon>
        <taxon>Actinomycetes</taxon>
        <taxon>Kitasatosporales</taxon>
        <taxon>Streptomycetaceae</taxon>
        <taxon>Streptomyces</taxon>
    </lineage>
</organism>
<name>A0ACD5AQ27_9ACTN</name>
<dbReference type="EMBL" id="CP146022">
    <property type="protein sequence ID" value="WWQ67903.1"/>
    <property type="molecule type" value="Genomic_DNA"/>
</dbReference>
<proteinExistence type="predicted"/>
<sequence>MPVSTRHCAALAAALLAVGLPAVPAVAAQQAPAAVTAPAPKPTTLTVTGEGRATAAPDMATVTAGVEVSGTTTQEVLAAQSRAANALLGAVREAGVADRDVRTESLTLTAVYANGPEPDATPKLTGYQASQTFSVKVRDLARTGAVIQAMADAAGDAVRVDAVAFDVADPGALRAEARAAAHADAHAKAVQYAALTGRKLGRLVSLEESASGRPRPVAVSAVAFDEAEKVPVAPGEIEDEVSLTAVYELR</sequence>